<dbReference type="OrthoDB" id="6007931at2"/>
<gene>
    <name evidence="1" type="ORF">ARC20_05265</name>
</gene>
<keyword evidence="2" id="KW-1185">Reference proteome</keyword>
<organism evidence="1 2">
    <name type="scientific">Stenotrophomonas panacihumi</name>
    <dbReference type="NCBI Taxonomy" id="676599"/>
    <lineage>
        <taxon>Bacteria</taxon>
        <taxon>Pseudomonadati</taxon>
        <taxon>Pseudomonadota</taxon>
        <taxon>Gammaproteobacteria</taxon>
        <taxon>Lysobacterales</taxon>
        <taxon>Lysobacteraceae</taxon>
        <taxon>Stenotrophomonas</taxon>
    </lineage>
</organism>
<dbReference type="EMBL" id="LLXU01000055">
    <property type="protein sequence ID" value="KRG46407.1"/>
    <property type="molecule type" value="Genomic_DNA"/>
</dbReference>
<dbReference type="AlphaFoldDB" id="A0A0R0AY27"/>
<dbReference type="Proteomes" id="UP000051802">
    <property type="component" value="Unassembled WGS sequence"/>
</dbReference>
<evidence type="ECO:0000313" key="2">
    <source>
        <dbReference type="Proteomes" id="UP000051802"/>
    </source>
</evidence>
<protein>
    <recommendedName>
        <fullName evidence="3">Flagellar basal body rod protein N-terminal domain-containing protein</fullName>
    </recommendedName>
</protein>
<name>A0A0R0AY27_9GAMM</name>
<evidence type="ECO:0000313" key="1">
    <source>
        <dbReference type="EMBL" id="KRG46407.1"/>
    </source>
</evidence>
<dbReference type="RefSeq" id="WP_057644798.1">
    <property type="nucleotide sequence ID" value="NZ_LLXU01000055.1"/>
</dbReference>
<comment type="caution">
    <text evidence="1">The sequence shown here is derived from an EMBL/GenBank/DDBJ whole genome shotgun (WGS) entry which is preliminary data.</text>
</comment>
<reference evidence="1 2" key="1">
    <citation type="submission" date="2015-10" db="EMBL/GenBank/DDBJ databases">
        <title>Genome sequencing and analysis of members of genus Stenotrophomonas.</title>
        <authorList>
            <person name="Patil P.P."/>
            <person name="Midha S."/>
            <person name="Patil P.B."/>
        </authorList>
    </citation>
    <scope>NUCLEOTIDE SEQUENCE [LARGE SCALE GENOMIC DNA]</scope>
    <source>
        <strain evidence="1 2">JCM 16536</strain>
    </source>
</reference>
<accession>A0A0R0AY27</accession>
<dbReference type="STRING" id="676599.ARC20_05265"/>
<evidence type="ECO:0008006" key="3">
    <source>
        <dbReference type="Google" id="ProtNLM"/>
    </source>
</evidence>
<proteinExistence type="predicted"/>
<sequence length="98" mass="9648">MDSLGISASGMRVAALRLDASASNVARLPVEGATRLGVSATASAGGGVQGTVVEAAQDTGAPVGDLVESRSAALAFDANARMLRAGDESVGFLLDVMA</sequence>